<evidence type="ECO:0000313" key="1">
    <source>
        <dbReference type="EMBL" id="MEI4271821.1"/>
    </source>
</evidence>
<protein>
    <recommendedName>
        <fullName evidence="3">MarR family transcriptional regulator</fullName>
    </recommendedName>
</protein>
<keyword evidence="2" id="KW-1185">Reference proteome</keyword>
<name>A0ABU8DSJ2_9ACTN</name>
<dbReference type="Proteomes" id="UP001361570">
    <property type="component" value="Unassembled WGS sequence"/>
</dbReference>
<sequence>MTPSTQPAAPPPVVSSTAHGLLRTVVDIGRPTTVSELVARCNPRPATTTEPDVLRWREREHDLHRAVAELHEAGLVTKQVDKREGRVVHVLWLP</sequence>
<proteinExistence type="predicted"/>
<comment type="caution">
    <text evidence="1">The sequence shown here is derived from an EMBL/GenBank/DDBJ whole genome shotgun (WGS) entry which is preliminary data.</text>
</comment>
<dbReference type="RefSeq" id="WP_336403959.1">
    <property type="nucleotide sequence ID" value="NZ_JBAPLU010000007.1"/>
</dbReference>
<dbReference type="Gene3D" id="1.10.10.10">
    <property type="entry name" value="Winged helix-like DNA-binding domain superfamily/Winged helix DNA-binding domain"/>
    <property type="match status" value="1"/>
</dbReference>
<gene>
    <name evidence="1" type="ORF">TEK04_08805</name>
</gene>
<reference evidence="1 2" key="1">
    <citation type="submission" date="2024-03" db="EMBL/GenBank/DDBJ databases">
        <title>Draft genome sequence of Klenkia sp. LSe6-5.</title>
        <authorList>
            <person name="Duangmal K."/>
            <person name="Chantavorakit T."/>
        </authorList>
    </citation>
    <scope>NUCLEOTIDE SEQUENCE [LARGE SCALE GENOMIC DNA]</scope>
    <source>
        <strain evidence="1 2">LSe6-5</strain>
    </source>
</reference>
<organism evidence="1 2">
    <name type="scientific">Klenkia sesuvii</name>
    <dbReference type="NCBI Taxonomy" id="3103137"/>
    <lineage>
        <taxon>Bacteria</taxon>
        <taxon>Bacillati</taxon>
        <taxon>Actinomycetota</taxon>
        <taxon>Actinomycetes</taxon>
        <taxon>Geodermatophilales</taxon>
        <taxon>Geodermatophilaceae</taxon>
        <taxon>Klenkia</taxon>
    </lineage>
</organism>
<dbReference type="InterPro" id="IPR036388">
    <property type="entry name" value="WH-like_DNA-bd_sf"/>
</dbReference>
<accession>A0ABU8DSJ2</accession>
<evidence type="ECO:0000313" key="2">
    <source>
        <dbReference type="Proteomes" id="UP001361570"/>
    </source>
</evidence>
<dbReference type="EMBL" id="JBAPLU010000007">
    <property type="protein sequence ID" value="MEI4271821.1"/>
    <property type="molecule type" value="Genomic_DNA"/>
</dbReference>
<evidence type="ECO:0008006" key="3">
    <source>
        <dbReference type="Google" id="ProtNLM"/>
    </source>
</evidence>